<proteinExistence type="predicted"/>
<organism evidence="2 3">
    <name type="scientific">Rhodococcus qingshengii</name>
    <dbReference type="NCBI Taxonomy" id="334542"/>
    <lineage>
        <taxon>Bacteria</taxon>
        <taxon>Bacillati</taxon>
        <taxon>Actinomycetota</taxon>
        <taxon>Actinomycetes</taxon>
        <taxon>Mycobacteriales</taxon>
        <taxon>Nocardiaceae</taxon>
        <taxon>Rhodococcus</taxon>
        <taxon>Rhodococcus erythropolis group</taxon>
    </lineage>
</organism>
<dbReference type="AlphaFoldDB" id="A0A1C4GMJ4"/>
<sequence>MSLPVLTPEQRAESLKKAAEMRKARADLKAKLKAGTVKVEEVLERADSDAVVGKMRVLHLIESLPGRGRQGAISLMGRLDISEAKRVKGLGRVQLARLRTELVA</sequence>
<evidence type="ECO:0000313" key="3">
    <source>
        <dbReference type="Proteomes" id="UP000230886"/>
    </source>
</evidence>
<dbReference type="Proteomes" id="UP000230886">
    <property type="component" value="Unassembled WGS sequence"/>
</dbReference>
<reference evidence="2 3" key="1">
    <citation type="submission" date="2017-07" db="EMBL/GenBank/DDBJ databases">
        <title>Draft sequence of Rhodococcus enclensis 23b-28.</title>
        <authorList>
            <person name="Besaury L."/>
            <person name="Sancelme M."/>
            <person name="Amato P."/>
            <person name="Lallement A."/>
            <person name="Delort A.-M."/>
        </authorList>
    </citation>
    <scope>NUCLEOTIDE SEQUENCE [LARGE SCALE GENOMIC DNA]</scope>
    <source>
        <strain evidence="2 3">23b-28</strain>
    </source>
</reference>
<evidence type="ECO:0000313" key="2">
    <source>
        <dbReference type="EMBL" id="PCK21562.1"/>
    </source>
</evidence>
<evidence type="ECO:0000259" key="1">
    <source>
        <dbReference type="Pfam" id="PF22525"/>
    </source>
</evidence>
<gene>
    <name evidence="2" type="ORF">CHR55_33750</name>
</gene>
<accession>A0A1C4GMJ4</accession>
<dbReference type="EMBL" id="NOVD01000103">
    <property type="protein sequence ID" value="PCK21562.1"/>
    <property type="molecule type" value="Genomic_DNA"/>
</dbReference>
<dbReference type="NCBIfam" id="NF041260">
    <property type="entry name" value="actino_IHF"/>
    <property type="match status" value="1"/>
</dbReference>
<dbReference type="RefSeq" id="WP_047269107.1">
    <property type="nucleotide sequence ID" value="NZ_FMBB01000028.1"/>
</dbReference>
<protein>
    <recommendedName>
        <fullName evidence="1">Integration host factor-like helix-two turn-helix domain-containing protein</fullName>
    </recommendedName>
</protein>
<dbReference type="Pfam" id="PF22525">
    <property type="entry name" value="H2TH_5"/>
    <property type="match status" value="1"/>
</dbReference>
<dbReference type="InterPro" id="IPR047806">
    <property type="entry name" value="IHF_actinobact"/>
</dbReference>
<dbReference type="Gene3D" id="1.10.8.50">
    <property type="match status" value="1"/>
</dbReference>
<comment type="caution">
    <text evidence="2">The sequence shown here is derived from an EMBL/GenBank/DDBJ whole genome shotgun (WGS) entry which is preliminary data.</text>
</comment>
<dbReference type="InterPro" id="IPR055201">
    <property type="entry name" value="IHF-like_H2TH"/>
</dbReference>
<feature type="domain" description="Integration host factor-like helix-two turn-helix" evidence="1">
    <location>
        <begin position="32"/>
        <end position="100"/>
    </location>
</feature>
<name>A0A1C4GMJ4_RHOSG</name>